<feature type="region of interest" description="Disordered" evidence="1">
    <location>
        <begin position="189"/>
        <end position="283"/>
    </location>
</feature>
<evidence type="ECO:0000259" key="2">
    <source>
        <dbReference type="Pfam" id="PF14701"/>
    </source>
</evidence>
<sequence length="507" mass="56307">MEPPLIASLHSLSTQEPLQLHVPGRPKARGNIQVVSSCLCFTRLAPTTNVDPLVYSLANNGWIWAADPLKKFAELPSKCYFRCEVIVWGDCVVKLHIALLDAVCVVNPDLYVCAELFAGNEETDTGGRTRSMDAASLMSIEELASLTGKGPVRVPEYFPPGSIMLFETHPHEYDVSFLHVNEERDASGGEFGVYDVPGLGKMSGSSSSDSEDELDLELPSAAPPQHPSQSPGFVCDAPNSCQSSPDNDPMDINDAMDIDDTSDSDSDSASDSGTAGNPGHFNFLAPAEDEEFEIDGWSGFDEVLDADDPVGSREEMLTQLEEIVAPGRDAELWAVPLNIEPVWIHCCVNSCMAYTGDDAELHTCRFCKEPRFTLILHKPRRFFCYLPIIPRLQGYFQNRVLVKQLLYRHKYEHKPETIADVFDSIHYRTLRKQNVVVDGKTLPYKYFSGRYDIALGICLDSYLLFKHNHGGPSATPILLKNFNRGFAQSHPEPPGGSQGMRHWWLSY</sequence>
<dbReference type="GO" id="GO:0005980">
    <property type="term" value="P:glycogen catabolic process"/>
    <property type="evidence" value="ECO:0007669"/>
    <property type="project" value="InterPro"/>
</dbReference>
<dbReference type="AlphaFoldDB" id="A0AAD7EJU4"/>
<gene>
    <name evidence="3" type="ORF">DFH08DRAFT_1020774</name>
</gene>
<comment type="caution">
    <text evidence="3">The sequence shown here is derived from an EMBL/GenBank/DDBJ whole genome shotgun (WGS) entry which is preliminary data.</text>
</comment>
<name>A0AAD7EJU4_9AGAR</name>
<protein>
    <recommendedName>
        <fullName evidence="2">Glycogen debranching enzyme glucanotransferase domain-containing protein</fullName>
    </recommendedName>
</protein>
<dbReference type="InterPro" id="IPR032792">
    <property type="entry name" value="AGL_glucanoTrfase"/>
</dbReference>
<dbReference type="Proteomes" id="UP001218218">
    <property type="component" value="Unassembled WGS sequence"/>
</dbReference>
<dbReference type="GO" id="GO:0004134">
    <property type="term" value="F:4-alpha-glucanotransferase activity"/>
    <property type="evidence" value="ECO:0007669"/>
    <property type="project" value="InterPro"/>
</dbReference>
<proteinExistence type="predicted"/>
<accession>A0AAD7EJU4</accession>
<feature type="domain" description="Glycogen debranching enzyme glucanotransferase" evidence="2">
    <location>
        <begin position="41"/>
        <end position="95"/>
    </location>
</feature>
<evidence type="ECO:0000256" key="1">
    <source>
        <dbReference type="SAM" id="MobiDB-lite"/>
    </source>
</evidence>
<dbReference type="PANTHER" id="PTHR10569:SF2">
    <property type="entry name" value="GLYCOGEN DEBRANCHING ENZYME"/>
    <property type="match status" value="1"/>
</dbReference>
<dbReference type="Pfam" id="PF14701">
    <property type="entry name" value="hDGE_amylase"/>
    <property type="match status" value="1"/>
</dbReference>
<organism evidence="3 4">
    <name type="scientific">Mycena albidolilacea</name>
    <dbReference type="NCBI Taxonomy" id="1033008"/>
    <lineage>
        <taxon>Eukaryota</taxon>
        <taxon>Fungi</taxon>
        <taxon>Dikarya</taxon>
        <taxon>Basidiomycota</taxon>
        <taxon>Agaricomycotina</taxon>
        <taxon>Agaricomycetes</taxon>
        <taxon>Agaricomycetidae</taxon>
        <taxon>Agaricales</taxon>
        <taxon>Marasmiineae</taxon>
        <taxon>Mycenaceae</taxon>
        <taxon>Mycena</taxon>
    </lineage>
</organism>
<evidence type="ECO:0000313" key="3">
    <source>
        <dbReference type="EMBL" id="KAJ7333281.1"/>
    </source>
</evidence>
<reference evidence="3" key="1">
    <citation type="submission" date="2023-03" db="EMBL/GenBank/DDBJ databases">
        <title>Massive genome expansion in bonnet fungi (Mycena s.s.) driven by repeated elements and novel gene families across ecological guilds.</title>
        <authorList>
            <consortium name="Lawrence Berkeley National Laboratory"/>
            <person name="Harder C.B."/>
            <person name="Miyauchi S."/>
            <person name="Viragh M."/>
            <person name="Kuo A."/>
            <person name="Thoen E."/>
            <person name="Andreopoulos B."/>
            <person name="Lu D."/>
            <person name="Skrede I."/>
            <person name="Drula E."/>
            <person name="Henrissat B."/>
            <person name="Morin E."/>
            <person name="Kohler A."/>
            <person name="Barry K."/>
            <person name="LaButti K."/>
            <person name="Morin E."/>
            <person name="Salamov A."/>
            <person name="Lipzen A."/>
            <person name="Mereny Z."/>
            <person name="Hegedus B."/>
            <person name="Baldrian P."/>
            <person name="Stursova M."/>
            <person name="Weitz H."/>
            <person name="Taylor A."/>
            <person name="Grigoriev I.V."/>
            <person name="Nagy L.G."/>
            <person name="Martin F."/>
            <person name="Kauserud H."/>
        </authorList>
    </citation>
    <scope>NUCLEOTIDE SEQUENCE</scope>
    <source>
        <strain evidence="3">CBHHK002</strain>
    </source>
</reference>
<keyword evidence="4" id="KW-1185">Reference proteome</keyword>
<dbReference type="InterPro" id="IPR010401">
    <property type="entry name" value="AGL/Gdb1"/>
</dbReference>
<feature type="compositionally biased region" description="Acidic residues" evidence="1">
    <location>
        <begin position="248"/>
        <end position="268"/>
    </location>
</feature>
<evidence type="ECO:0000313" key="4">
    <source>
        <dbReference type="Proteomes" id="UP001218218"/>
    </source>
</evidence>
<dbReference type="PANTHER" id="PTHR10569">
    <property type="entry name" value="GLYCOGEN DEBRANCHING ENZYME"/>
    <property type="match status" value="1"/>
</dbReference>
<dbReference type="EMBL" id="JARIHO010000034">
    <property type="protein sequence ID" value="KAJ7333281.1"/>
    <property type="molecule type" value="Genomic_DNA"/>
</dbReference>
<dbReference type="GO" id="GO:0004135">
    <property type="term" value="F:amylo-alpha-1,6-glucosidase activity"/>
    <property type="evidence" value="ECO:0007669"/>
    <property type="project" value="InterPro"/>
</dbReference>